<dbReference type="EMBL" id="BAAARY010000026">
    <property type="protein sequence ID" value="GAA2531530.1"/>
    <property type="molecule type" value="Genomic_DNA"/>
</dbReference>
<evidence type="ECO:0000256" key="2">
    <source>
        <dbReference type="SAM" id="Phobius"/>
    </source>
</evidence>
<comment type="caution">
    <text evidence="3">The sequence shown here is derived from an EMBL/GenBank/DDBJ whole genome shotgun (WGS) entry which is preliminary data.</text>
</comment>
<evidence type="ECO:0000256" key="1">
    <source>
        <dbReference type="SAM" id="MobiDB-lite"/>
    </source>
</evidence>
<feature type="transmembrane region" description="Helical" evidence="2">
    <location>
        <begin position="51"/>
        <end position="72"/>
    </location>
</feature>
<organism evidence="3 4">
    <name type="scientific">Pilimelia columellifera subsp. columellifera</name>
    <dbReference type="NCBI Taxonomy" id="706583"/>
    <lineage>
        <taxon>Bacteria</taxon>
        <taxon>Bacillati</taxon>
        <taxon>Actinomycetota</taxon>
        <taxon>Actinomycetes</taxon>
        <taxon>Micromonosporales</taxon>
        <taxon>Micromonosporaceae</taxon>
        <taxon>Pilimelia</taxon>
    </lineage>
</organism>
<name>A0ABP6B3E0_9ACTN</name>
<feature type="transmembrane region" description="Helical" evidence="2">
    <location>
        <begin position="212"/>
        <end position="233"/>
    </location>
</feature>
<proteinExistence type="predicted"/>
<protein>
    <submittedName>
        <fullName evidence="3">ABC transporter permease</fullName>
    </submittedName>
</protein>
<keyword evidence="2" id="KW-0472">Membrane</keyword>
<feature type="transmembrane region" description="Helical" evidence="2">
    <location>
        <begin position="92"/>
        <end position="111"/>
    </location>
</feature>
<feature type="transmembrane region" description="Helical" evidence="2">
    <location>
        <begin position="132"/>
        <end position="160"/>
    </location>
</feature>
<gene>
    <name evidence="3" type="ORF">GCM10010201_33810</name>
</gene>
<keyword evidence="2" id="KW-0812">Transmembrane</keyword>
<feature type="transmembrane region" description="Helical" evidence="2">
    <location>
        <begin position="262"/>
        <end position="283"/>
    </location>
</feature>
<accession>A0ABP6B3E0</accession>
<evidence type="ECO:0000313" key="4">
    <source>
        <dbReference type="Proteomes" id="UP001499978"/>
    </source>
</evidence>
<evidence type="ECO:0000313" key="3">
    <source>
        <dbReference type="EMBL" id="GAA2531530.1"/>
    </source>
</evidence>
<keyword evidence="4" id="KW-1185">Reference proteome</keyword>
<feature type="transmembrane region" description="Helical" evidence="2">
    <location>
        <begin position="180"/>
        <end position="205"/>
    </location>
</feature>
<feature type="compositionally biased region" description="Polar residues" evidence="1">
    <location>
        <begin position="1"/>
        <end position="10"/>
    </location>
</feature>
<keyword evidence="2" id="KW-1133">Transmembrane helix</keyword>
<sequence>MTMTTLQEPTLQEKPTVPRVIDSVSPTSGTRVFRDTVAGEWIKLRTLRSTYAFLVGGLGATMLGSLILYLLIQSYDKATAADKGNFETADPSVVSIPFVMFFVGSIGAMLITSEFTTRSIGPGLLAVPQRRLLLGAKATVAGTAALLAGLFFASLSFASAKMLVGDRPAPINPWPVWTDALPKVFCATIIVMVTTIVAVGLGTWFRSTASTLVTLGSLLLVAPAFAHFLPTVWQLRFGSILLPNLIPQLAGSNHPYVLSQGGAVAVTVGYLVLALGAGTISFVRRDVS</sequence>
<reference evidence="4" key="1">
    <citation type="journal article" date="2019" name="Int. J. Syst. Evol. Microbiol.">
        <title>The Global Catalogue of Microorganisms (GCM) 10K type strain sequencing project: providing services to taxonomists for standard genome sequencing and annotation.</title>
        <authorList>
            <consortium name="The Broad Institute Genomics Platform"/>
            <consortium name="The Broad Institute Genome Sequencing Center for Infectious Disease"/>
            <person name="Wu L."/>
            <person name="Ma J."/>
        </authorList>
    </citation>
    <scope>NUCLEOTIDE SEQUENCE [LARGE SCALE GENOMIC DNA]</scope>
    <source>
        <strain evidence="4">JCM 3367</strain>
    </source>
</reference>
<dbReference type="Proteomes" id="UP001499978">
    <property type="component" value="Unassembled WGS sequence"/>
</dbReference>
<feature type="region of interest" description="Disordered" evidence="1">
    <location>
        <begin position="1"/>
        <end position="23"/>
    </location>
</feature>